<protein>
    <recommendedName>
        <fullName evidence="5">Secreted protein</fullName>
    </recommendedName>
</protein>
<name>A0ABS5AG61_9PSEU</name>
<proteinExistence type="predicted"/>
<feature type="compositionally biased region" description="Low complexity" evidence="1">
    <location>
        <begin position="185"/>
        <end position="197"/>
    </location>
</feature>
<dbReference type="EMBL" id="JAGIOO010000001">
    <property type="protein sequence ID" value="MBP2475575.1"/>
    <property type="molecule type" value="Genomic_DNA"/>
</dbReference>
<evidence type="ECO:0000313" key="3">
    <source>
        <dbReference type="EMBL" id="MBP2475575.1"/>
    </source>
</evidence>
<feature type="chain" id="PRO_5046621794" description="Secreted protein" evidence="2">
    <location>
        <begin position="29"/>
        <end position="268"/>
    </location>
</feature>
<feature type="signal peptide" evidence="2">
    <location>
        <begin position="1"/>
        <end position="28"/>
    </location>
</feature>
<feature type="compositionally biased region" description="Low complexity" evidence="1">
    <location>
        <begin position="146"/>
        <end position="157"/>
    </location>
</feature>
<dbReference type="RefSeq" id="WP_086781826.1">
    <property type="nucleotide sequence ID" value="NZ_JAGIOO010000001.1"/>
</dbReference>
<evidence type="ECO:0000256" key="1">
    <source>
        <dbReference type="SAM" id="MobiDB-lite"/>
    </source>
</evidence>
<keyword evidence="4" id="KW-1185">Reference proteome</keyword>
<reference evidence="3 4" key="1">
    <citation type="submission" date="2021-03" db="EMBL/GenBank/DDBJ databases">
        <title>Sequencing the genomes of 1000 actinobacteria strains.</title>
        <authorList>
            <person name="Klenk H.-P."/>
        </authorList>
    </citation>
    <scope>NUCLEOTIDE SEQUENCE [LARGE SCALE GENOMIC DNA]</scope>
    <source>
        <strain evidence="3 4">DSM 44580</strain>
    </source>
</reference>
<evidence type="ECO:0000313" key="4">
    <source>
        <dbReference type="Proteomes" id="UP001519363"/>
    </source>
</evidence>
<keyword evidence="2" id="KW-0732">Signal</keyword>
<evidence type="ECO:0008006" key="5">
    <source>
        <dbReference type="Google" id="ProtNLM"/>
    </source>
</evidence>
<organism evidence="3 4">
    <name type="scientific">Crossiella equi</name>
    <dbReference type="NCBI Taxonomy" id="130796"/>
    <lineage>
        <taxon>Bacteria</taxon>
        <taxon>Bacillati</taxon>
        <taxon>Actinomycetota</taxon>
        <taxon>Actinomycetes</taxon>
        <taxon>Pseudonocardiales</taxon>
        <taxon>Pseudonocardiaceae</taxon>
        <taxon>Crossiella</taxon>
    </lineage>
</organism>
<sequence length="268" mass="27350">MRRLLSRALVVSGTAFVGWMIAAGSANAAELASAEPVTDPVQSVAQVLSSSTEQASGLVGEVRQAADQGIRRAVAEATSVISAPERQVERAENPLGDAVHGVAKLLQPTEVVAEVVEQAGLGQPQSSRMYARDAVWSDGPSAADVEATPAKAETTPAVHVDRHPAPQVPSTAPVQKPGQVEDAPRQQPQPVQPGLPLLPLIPLPMPVPTSNPGSCSCGHDGSDAALVAVGGYLPLFDSLNITRGLVADSAAADCVLAGQAKAPGITPD</sequence>
<comment type="caution">
    <text evidence="3">The sequence shown here is derived from an EMBL/GenBank/DDBJ whole genome shotgun (WGS) entry which is preliminary data.</text>
</comment>
<gene>
    <name evidence="3" type="ORF">JOF53_004447</name>
</gene>
<feature type="region of interest" description="Disordered" evidence="1">
    <location>
        <begin position="140"/>
        <end position="197"/>
    </location>
</feature>
<dbReference type="Proteomes" id="UP001519363">
    <property type="component" value="Unassembled WGS sequence"/>
</dbReference>
<evidence type="ECO:0000256" key="2">
    <source>
        <dbReference type="SAM" id="SignalP"/>
    </source>
</evidence>
<accession>A0ABS5AG61</accession>